<dbReference type="EMBL" id="JBAHYK010000165">
    <property type="protein sequence ID" value="KAL0577318.1"/>
    <property type="molecule type" value="Genomic_DNA"/>
</dbReference>
<feature type="transmembrane region" description="Helical" evidence="1">
    <location>
        <begin position="106"/>
        <end position="129"/>
    </location>
</feature>
<evidence type="ECO:0000313" key="3">
    <source>
        <dbReference type="Proteomes" id="UP001465976"/>
    </source>
</evidence>
<evidence type="ECO:0000313" key="2">
    <source>
        <dbReference type="EMBL" id="KAL0577318.1"/>
    </source>
</evidence>
<dbReference type="Proteomes" id="UP001465976">
    <property type="component" value="Unassembled WGS sequence"/>
</dbReference>
<gene>
    <name evidence="2" type="ORF">V5O48_004674</name>
</gene>
<sequence length="237" mass="26797">MFSNAPTRNANEIVLYLSRTQPPPATVPFELQNQITAAVWDLRVSSVIQSSSRYSKPWFERIWMVLALVAIIVVPIAIQSVIYDAILQREANGIFFTPESVVKAKAILFAVFLGTCLFFLTPITVWKLIGRYHLNAMTRRWNDADRQTFGQNAAPQWKVKSPGVFRDSTVLYIGLPPGIKPSSFHPNAYLGSYINSARDADADYYYPYKSEPGLPRMSVVGNVPLYQDNRQLAYQKV</sequence>
<organism evidence="2 3">
    <name type="scientific">Marasmius crinis-equi</name>
    <dbReference type="NCBI Taxonomy" id="585013"/>
    <lineage>
        <taxon>Eukaryota</taxon>
        <taxon>Fungi</taxon>
        <taxon>Dikarya</taxon>
        <taxon>Basidiomycota</taxon>
        <taxon>Agaricomycotina</taxon>
        <taxon>Agaricomycetes</taxon>
        <taxon>Agaricomycetidae</taxon>
        <taxon>Agaricales</taxon>
        <taxon>Marasmiineae</taxon>
        <taxon>Marasmiaceae</taxon>
        <taxon>Marasmius</taxon>
    </lineage>
</organism>
<proteinExistence type="predicted"/>
<name>A0ABR3FPI9_9AGAR</name>
<keyword evidence="1" id="KW-0472">Membrane</keyword>
<comment type="caution">
    <text evidence="2">The sequence shown here is derived from an EMBL/GenBank/DDBJ whole genome shotgun (WGS) entry which is preliminary data.</text>
</comment>
<evidence type="ECO:0000256" key="1">
    <source>
        <dbReference type="SAM" id="Phobius"/>
    </source>
</evidence>
<protein>
    <submittedName>
        <fullName evidence="2">Uncharacterized protein</fullName>
    </submittedName>
</protein>
<keyword evidence="1" id="KW-0812">Transmembrane</keyword>
<keyword evidence="3" id="KW-1185">Reference proteome</keyword>
<keyword evidence="1" id="KW-1133">Transmembrane helix</keyword>
<reference evidence="2 3" key="1">
    <citation type="submission" date="2024-02" db="EMBL/GenBank/DDBJ databases">
        <title>A draft genome for the cacao thread blight pathogen Marasmius crinis-equi.</title>
        <authorList>
            <person name="Cohen S.P."/>
            <person name="Baruah I.K."/>
            <person name="Amoako-Attah I."/>
            <person name="Bukari Y."/>
            <person name="Meinhardt L.W."/>
            <person name="Bailey B.A."/>
        </authorList>
    </citation>
    <scope>NUCLEOTIDE SEQUENCE [LARGE SCALE GENOMIC DNA]</scope>
    <source>
        <strain evidence="2 3">GH-76</strain>
    </source>
</reference>
<accession>A0ABR3FPI9</accession>
<feature type="transmembrane region" description="Helical" evidence="1">
    <location>
        <begin position="62"/>
        <end position="86"/>
    </location>
</feature>